<dbReference type="Proteomes" id="UP000268469">
    <property type="component" value="Unassembled WGS sequence"/>
</dbReference>
<dbReference type="InterPro" id="IPR012308">
    <property type="entry name" value="DNA_ligase_ATP-dep_N"/>
</dbReference>
<dbReference type="PANTHER" id="PTHR45674:SF7">
    <property type="entry name" value="DNA LIGASE"/>
    <property type="match status" value="1"/>
</dbReference>
<dbReference type="Gene3D" id="3.30.470.30">
    <property type="entry name" value="DNA ligase/mRNA capping enzyme"/>
    <property type="match status" value="1"/>
</dbReference>
<evidence type="ECO:0000256" key="3">
    <source>
        <dbReference type="ARBA" id="ARBA00022705"/>
    </source>
</evidence>
<evidence type="ECO:0000256" key="7">
    <source>
        <dbReference type="RuleBase" id="RU004196"/>
    </source>
</evidence>
<evidence type="ECO:0000256" key="6">
    <source>
        <dbReference type="ARBA" id="ARBA00034003"/>
    </source>
</evidence>
<proteinExistence type="inferred from homology"/>
<dbReference type="PROSITE" id="PS50160">
    <property type="entry name" value="DNA_LIGASE_A3"/>
    <property type="match status" value="1"/>
</dbReference>
<gene>
    <name evidence="9" type="primary">ligB</name>
    <name evidence="9" type="ORF">DRP53_03065</name>
</gene>
<dbReference type="PANTHER" id="PTHR45674">
    <property type="entry name" value="DNA LIGASE 1/3 FAMILY MEMBER"/>
    <property type="match status" value="1"/>
</dbReference>
<dbReference type="NCBIfam" id="TIGR00574">
    <property type="entry name" value="dnl1"/>
    <property type="match status" value="1"/>
</dbReference>
<dbReference type="InterPro" id="IPR012310">
    <property type="entry name" value="DNA_ligase_ATP-dep_cent"/>
</dbReference>
<dbReference type="Gene3D" id="1.10.3260.10">
    <property type="entry name" value="DNA ligase, ATP-dependent, N-terminal domain"/>
    <property type="match status" value="1"/>
</dbReference>
<dbReference type="SUPFAM" id="SSF56091">
    <property type="entry name" value="DNA ligase/mRNA capping enzyme, catalytic domain"/>
    <property type="match status" value="1"/>
</dbReference>
<dbReference type="GO" id="GO:0006273">
    <property type="term" value="P:lagging strand elongation"/>
    <property type="evidence" value="ECO:0007669"/>
    <property type="project" value="TreeGrafter"/>
</dbReference>
<reference evidence="9 10" key="1">
    <citation type="submission" date="2018-06" db="EMBL/GenBank/DDBJ databases">
        <title>Extensive metabolic versatility and redundancy in microbially diverse, dynamic hydrothermal sediments.</title>
        <authorList>
            <person name="Dombrowski N."/>
            <person name="Teske A."/>
            <person name="Baker B.J."/>
        </authorList>
    </citation>
    <scope>NUCLEOTIDE SEQUENCE [LARGE SCALE GENOMIC DNA]</scope>
    <source>
        <strain evidence="9">B36_G15</strain>
    </source>
</reference>
<dbReference type="Gene3D" id="2.40.50.140">
    <property type="entry name" value="Nucleic acid-binding proteins"/>
    <property type="match status" value="1"/>
</dbReference>
<dbReference type="InterPro" id="IPR012309">
    <property type="entry name" value="DNA_ligase_ATP-dep_C"/>
</dbReference>
<dbReference type="CDD" id="cd07972">
    <property type="entry name" value="OBF_DNA_ligase_Arch_LigB"/>
    <property type="match status" value="1"/>
</dbReference>
<dbReference type="InterPro" id="IPR050191">
    <property type="entry name" value="ATP-dep_DNA_ligase"/>
</dbReference>
<dbReference type="InterPro" id="IPR012340">
    <property type="entry name" value="NA-bd_OB-fold"/>
</dbReference>
<dbReference type="InterPro" id="IPR000977">
    <property type="entry name" value="DNA_ligase_ATP-dep"/>
</dbReference>
<dbReference type="Pfam" id="PF01068">
    <property type="entry name" value="DNA_ligase_A_M"/>
    <property type="match status" value="1"/>
</dbReference>
<comment type="catalytic activity">
    <reaction evidence="6">
        <text>ATP + (deoxyribonucleotide)n-3'-hydroxyl + 5'-phospho-(deoxyribonucleotide)m = (deoxyribonucleotide)n+m + AMP + diphosphate.</text>
        <dbReference type="EC" id="6.5.1.1"/>
    </reaction>
</comment>
<sequence>MSTPLSVLVSTWQRLKQTRSRREKEGIIEALFNQLNPDEIEPAVALLLGLPGLTLNVSFRTLATLQPQATLFSSPAGIKGIYERLVQLSQLKGEGSQRHRKAILEELYAPLNPREREFLTGAILDELRCGMSEGIMVDALARHCGVDPDRLRLKLSYSSSTSSFFESVILRGKRGLKTYRPRLLSPIRPMLAQSVDTIEEALQRYPRLSFEFKIDGVRVQIHRSRNRVRIFSRNRKEITEKFPELTEFALGLDLSSAILDGEVVGVDHRGRPLPFQETMRRFGPKQRFLVRPVIFDLLLLNGKLLINKPYQERRILLERVTEFSVPMLVTGSVTAARAFMKKALAAGHEGLVAKTLDGQYLPGKRSRLWLKIKPFMTLDLVITAADWGHGRRRGWLSNLHLACKGAGGLLPLGKTFKGLSDEDLDSLTRRLLGLKIREEAGTVWVRPEVVCEVSFNEIQQSPHYSSGFALRFARIKRIREDKSVDEINTIDDVIKLYQSRIR</sequence>
<keyword evidence="3" id="KW-0235">DNA replication</keyword>
<dbReference type="SUPFAM" id="SSF50249">
    <property type="entry name" value="Nucleic acid-binding proteins"/>
    <property type="match status" value="1"/>
</dbReference>
<dbReference type="EMBL" id="QNBE01000020">
    <property type="protein sequence ID" value="RKX71021.1"/>
    <property type="molecule type" value="Genomic_DNA"/>
</dbReference>
<keyword evidence="2 9" id="KW-0436">Ligase</keyword>
<dbReference type="GO" id="GO:0006310">
    <property type="term" value="P:DNA recombination"/>
    <property type="evidence" value="ECO:0007669"/>
    <property type="project" value="InterPro"/>
</dbReference>
<evidence type="ECO:0000313" key="10">
    <source>
        <dbReference type="Proteomes" id="UP000268469"/>
    </source>
</evidence>
<keyword evidence="4" id="KW-0547">Nucleotide-binding</keyword>
<dbReference type="GO" id="GO:0003677">
    <property type="term" value="F:DNA binding"/>
    <property type="evidence" value="ECO:0007669"/>
    <property type="project" value="InterPro"/>
</dbReference>
<dbReference type="GO" id="GO:0006281">
    <property type="term" value="P:DNA repair"/>
    <property type="evidence" value="ECO:0007669"/>
    <property type="project" value="InterPro"/>
</dbReference>
<protein>
    <recommendedName>
        <fullName evidence="1">DNA ligase (ATP)</fullName>
        <ecNumber evidence="1">6.5.1.1</ecNumber>
    </recommendedName>
</protein>
<evidence type="ECO:0000256" key="4">
    <source>
        <dbReference type="ARBA" id="ARBA00022741"/>
    </source>
</evidence>
<accession>A0A660SLY0</accession>
<dbReference type="Pfam" id="PF04675">
    <property type="entry name" value="DNA_ligase_A_N"/>
    <property type="match status" value="1"/>
</dbReference>
<dbReference type="Pfam" id="PF04679">
    <property type="entry name" value="DNA_ligase_A_C"/>
    <property type="match status" value="1"/>
</dbReference>
<evidence type="ECO:0000313" key="9">
    <source>
        <dbReference type="EMBL" id="RKX71021.1"/>
    </source>
</evidence>
<evidence type="ECO:0000259" key="8">
    <source>
        <dbReference type="PROSITE" id="PS50160"/>
    </source>
</evidence>
<evidence type="ECO:0000256" key="5">
    <source>
        <dbReference type="ARBA" id="ARBA00022840"/>
    </source>
</evidence>
<dbReference type="InterPro" id="IPR036599">
    <property type="entry name" value="DNA_ligase_N_sf"/>
</dbReference>
<comment type="similarity">
    <text evidence="7">Belongs to the ATP-dependent DNA ligase family.</text>
</comment>
<feature type="domain" description="ATP-dependent DNA ligase family profile" evidence="8">
    <location>
        <begin position="294"/>
        <end position="405"/>
    </location>
</feature>
<dbReference type="GO" id="GO:0071897">
    <property type="term" value="P:DNA biosynthetic process"/>
    <property type="evidence" value="ECO:0007669"/>
    <property type="project" value="InterPro"/>
</dbReference>
<comment type="caution">
    <text evidence="9">The sequence shown here is derived from an EMBL/GenBank/DDBJ whole genome shotgun (WGS) entry which is preliminary data.</text>
</comment>
<dbReference type="SUPFAM" id="SSF117018">
    <property type="entry name" value="ATP-dependent DNA ligase DNA-binding domain"/>
    <property type="match status" value="1"/>
</dbReference>
<dbReference type="GO" id="GO:0005524">
    <property type="term" value="F:ATP binding"/>
    <property type="evidence" value="ECO:0007669"/>
    <property type="project" value="UniProtKB-KW"/>
</dbReference>
<dbReference type="EC" id="6.5.1.1" evidence="1"/>
<dbReference type="AlphaFoldDB" id="A0A660SLY0"/>
<dbReference type="GO" id="GO:0003910">
    <property type="term" value="F:DNA ligase (ATP) activity"/>
    <property type="evidence" value="ECO:0007669"/>
    <property type="project" value="UniProtKB-EC"/>
</dbReference>
<evidence type="ECO:0000256" key="2">
    <source>
        <dbReference type="ARBA" id="ARBA00022598"/>
    </source>
</evidence>
<name>A0A660SLY0_UNCW3</name>
<organism evidence="9 10">
    <name type="scientific">candidate division WOR-3 bacterium</name>
    <dbReference type="NCBI Taxonomy" id="2052148"/>
    <lineage>
        <taxon>Bacteria</taxon>
        <taxon>Bacteria division WOR-3</taxon>
    </lineage>
</organism>
<evidence type="ECO:0000256" key="1">
    <source>
        <dbReference type="ARBA" id="ARBA00012727"/>
    </source>
</evidence>
<keyword evidence="5" id="KW-0067">ATP-binding</keyword>